<dbReference type="Proteomes" id="UP001500840">
    <property type="component" value="Unassembled WGS sequence"/>
</dbReference>
<keyword evidence="3 6" id="KW-0731">Sigma factor</keyword>
<dbReference type="PANTHER" id="PTHR43133">
    <property type="entry name" value="RNA POLYMERASE ECF-TYPE SIGMA FACTO"/>
    <property type="match status" value="1"/>
</dbReference>
<dbReference type="InterPro" id="IPR000838">
    <property type="entry name" value="RNA_pol_sigma70_ECF_CS"/>
</dbReference>
<keyword evidence="5 6" id="KW-0804">Transcription</keyword>
<dbReference type="Gene3D" id="1.10.10.10">
    <property type="entry name" value="Winged helix-like DNA-binding domain superfamily/Winged helix DNA-binding domain"/>
    <property type="match status" value="1"/>
</dbReference>
<evidence type="ECO:0000313" key="9">
    <source>
        <dbReference type="Proteomes" id="UP001500840"/>
    </source>
</evidence>
<dbReference type="InterPro" id="IPR013325">
    <property type="entry name" value="RNA_pol_sigma_r2"/>
</dbReference>
<dbReference type="EMBL" id="BAABGA010000048">
    <property type="protein sequence ID" value="GAA4459470.1"/>
    <property type="molecule type" value="Genomic_DNA"/>
</dbReference>
<accession>A0ABP8N101</accession>
<dbReference type="InterPro" id="IPR014331">
    <property type="entry name" value="RNA_pol_sigma70_ECF_RHOBA"/>
</dbReference>
<keyword evidence="4 6" id="KW-0238">DNA-binding</keyword>
<dbReference type="PANTHER" id="PTHR43133:SF51">
    <property type="entry name" value="RNA POLYMERASE SIGMA FACTOR"/>
    <property type="match status" value="1"/>
</dbReference>
<dbReference type="InterPro" id="IPR007627">
    <property type="entry name" value="RNA_pol_sigma70_r2"/>
</dbReference>
<evidence type="ECO:0000259" key="7">
    <source>
        <dbReference type="Pfam" id="PF04542"/>
    </source>
</evidence>
<evidence type="ECO:0000256" key="5">
    <source>
        <dbReference type="ARBA" id="ARBA00023163"/>
    </source>
</evidence>
<gene>
    <name evidence="8" type="ORF">GCM10023156_39060</name>
</gene>
<name>A0ABP8N101_9BACT</name>
<dbReference type="Gene3D" id="1.10.1740.10">
    <property type="match status" value="1"/>
</dbReference>
<dbReference type="SUPFAM" id="SSF88659">
    <property type="entry name" value="Sigma3 and sigma4 domains of RNA polymerase sigma factors"/>
    <property type="match status" value="1"/>
</dbReference>
<comment type="similarity">
    <text evidence="1 6">Belongs to the sigma-70 factor family. ECF subfamily.</text>
</comment>
<protein>
    <recommendedName>
        <fullName evidence="6">RNA polymerase sigma factor</fullName>
    </recommendedName>
</protein>
<evidence type="ECO:0000256" key="1">
    <source>
        <dbReference type="ARBA" id="ARBA00010641"/>
    </source>
</evidence>
<dbReference type="InterPro" id="IPR039425">
    <property type="entry name" value="RNA_pol_sigma-70-like"/>
</dbReference>
<dbReference type="InterPro" id="IPR036388">
    <property type="entry name" value="WH-like_DNA-bd_sf"/>
</dbReference>
<proteinExistence type="inferred from homology"/>
<dbReference type="NCBIfam" id="TIGR02937">
    <property type="entry name" value="sigma70-ECF"/>
    <property type="match status" value="1"/>
</dbReference>
<evidence type="ECO:0000256" key="4">
    <source>
        <dbReference type="ARBA" id="ARBA00023125"/>
    </source>
</evidence>
<comment type="caution">
    <text evidence="8">The sequence shown here is derived from an EMBL/GenBank/DDBJ whole genome shotgun (WGS) entry which is preliminary data.</text>
</comment>
<keyword evidence="2 6" id="KW-0805">Transcription regulation</keyword>
<reference evidence="9" key="1">
    <citation type="journal article" date="2019" name="Int. J. Syst. Evol. Microbiol.">
        <title>The Global Catalogue of Microorganisms (GCM) 10K type strain sequencing project: providing services to taxonomists for standard genome sequencing and annotation.</title>
        <authorList>
            <consortium name="The Broad Institute Genomics Platform"/>
            <consortium name="The Broad Institute Genome Sequencing Center for Infectious Disease"/>
            <person name="Wu L."/>
            <person name="Ma J."/>
        </authorList>
    </citation>
    <scope>NUCLEOTIDE SEQUENCE [LARGE SCALE GENOMIC DNA]</scope>
    <source>
        <strain evidence="9">JCM 17759</strain>
    </source>
</reference>
<evidence type="ECO:0000256" key="3">
    <source>
        <dbReference type="ARBA" id="ARBA00023082"/>
    </source>
</evidence>
<sequence length="186" mass="21163">MTDSLETQRAIAHVLAGDREAFRHVVREHSLMLRSYLGSQLHRADEVDDLAQEVFIKAFRNLDQFESGKDFRAWLRGIAKNELLMHFRKIGRRNANEAKFREEVVEAIQSDIDHVFSGQADAAIEALLRCINQLPERMRLVVRSGLDGIKAASMAGELSTTVGAVYNLHYRANALLRECVRKETDQ</sequence>
<evidence type="ECO:0000256" key="6">
    <source>
        <dbReference type="RuleBase" id="RU000716"/>
    </source>
</evidence>
<feature type="domain" description="RNA polymerase sigma-70 region 2" evidence="7">
    <location>
        <begin position="26"/>
        <end position="92"/>
    </location>
</feature>
<dbReference type="InterPro" id="IPR013324">
    <property type="entry name" value="RNA_pol_sigma_r3/r4-like"/>
</dbReference>
<dbReference type="Pfam" id="PF04542">
    <property type="entry name" value="Sigma70_r2"/>
    <property type="match status" value="1"/>
</dbReference>
<dbReference type="PROSITE" id="PS01063">
    <property type="entry name" value="SIGMA70_ECF"/>
    <property type="match status" value="1"/>
</dbReference>
<evidence type="ECO:0000256" key="2">
    <source>
        <dbReference type="ARBA" id="ARBA00023015"/>
    </source>
</evidence>
<dbReference type="SUPFAM" id="SSF88946">
    <property type="entry name" value="Sigma2 domain of RNA polymerase sigma factors"/>
    <property type="match status" value="1"/>
</dbReference>
<dbReference type="NCBIfam" id="TIGR02989">
    <property type="entry name" value="Sig-70_gvs1"/>
    <property type="match status" value="1"/>
</dbReference>
<evidence type="ECO:0000313" key="8">
    <source>
        <dbReference type="EMBL" id="GAA4459470.1"/>
    </source>
</evidence>
<organism evidence="8 9">
    <name type="scientific">Novipirellula rosea</name>
    <dbReference type="NCBI Taxonomy" id="1031540"/>
    <lineage>
        <taxon>Bacteria</taxon>
        <taxon>Pseudomonadati</taxon>
        <taxon>Planctomycetota</taxon>
        <taxon>Planctomycetia</taxon>
        <taxon>Pirellulales</taxon>
        <taxon>Pirellulaceae</taxon>
        <taxon>Novipirellula</taxon>
    </lineage>
</organism>
<keyword evidence="9" id="KW-1185">Reference proteome</keyword>
<dbReference type="InterPro" id="IPR014284">
    <property type="entry name" value="RNA_pol_sigma-70_dom"/>
</dbReference>